<gene>
    <name evidence="2" type="ORF">NDN08_005882</name>
</gene>
<dbReference type="InterPro" id="IPR011990">
    <property type="entry name" value="TPR-like_helical_dom_sf"/>
</dbReference>
<protein>
    <recommendedName>
        <fullName evidence="4">Pentacotripeptide-repeat region of PRORP domain-containing protein</fullName>
    </recommendedName>
</protein>
<dbReference type="AlphaFoldDB" id="A0AAV8V3F3"/>
<dbReference type="EMBL" id="JAMWBK010000001">
    <property type="protein sequence ID" value="KAJ8909190.1"/>
    <property type="molecule type" value="Genomic_DNA"/>
</dbReference>
<evidence type="ECO:0000256" key="1">
    <source>
        <dbReference type="ARBA" id="ARBA00022737"/>
    </source>
</evidence>
<organism evidence="2 3">
    <name type="scientific">Rhodosorus marinus</name>
    <dbReference type="NCBI Taxonomy" id="101924"/>
    <lineage>
        <taxon>Eukaryota</taxon>
        <taxon>Rhodophyta</taxon>
        <taxon>Stylonematophyceae</taxon>
        <taxon>Stylonematales</taxon>
        <taxon>Stylonemataceae</taxon>
        <taxon>Rhodosorus</taxon>
    </lineage>
</organism>
<dbReference type="PANTHER" id="PTHR47939:SF13">
    <property type="entry name" value="OS03G0201400 PROTEIN"/>
    <property type="match status" value="1"/>
</dbReference>
<dbReference type="Gene3D" id="1.25.40.10">
    <property type="entry name" value="Tetratricopeptide repeat domain"/>
    <property type="match status" value="3"/>
</dbReference>
<sequence length="719" mass="80736">MVDETMDRRRTGEVFRDLEGWVEERTSKLPLESRDQVRRARIKLAHLKTEVHAMGYGMTNVGAVVAISKTFEMHGEAERIRYLLQCLALEDIAPPPEVFCAYISSFLIRNENEQAAQALEELLKKGFRPSPEMATRLIRRFAQSGCQSALDRLFETMGQDAAGKKAAMVSVLAHKNGSLKDAVALFQALEEYNEDALTDLLSQMTYASGLREIRRLLNASEPMSLLPFKALARANPRRAEDVFSVALESGLKLDEDAYTLLIENVAQRGNLERSRELLDELVLAVPILSQGAPFHRVIDLCVRKGDLESARQFLSELAHSHICPDAETYRLVGLVHESKLAPAEEVEEHETSFPIRHHNVISAAMRRLNVDGESALGSVLKALGSVNDIDRMTKVYEDSVQRGWNLKPHHVLLIMEAYSAREDYASILKLLKAHVDVQQWSAEELAKVILLCAKSETAEEVKRMASRRGLGSASAVTFALFRSICSRGDIVRAEAALKNFESDDEEDFLDYLRLLKPRGQSSMIDSMISGGIRVTSLSYDIVLETLIDNDMSDLVPRVVERMRRERVKPSARTFEQWTRAAVALNDPRMALTAYRAMQVNSFELTYPTLANLVQACVNAEEIDAAVKIIERVAVFHEPFAQRLRLVLLRGLLDLGMFSKAITLEFDLPLLDEGGRLARKYYAKPGAQGRCDLERPTRIRPNLLGDERAWDISQVGDGDR</sequence>
<comment type="caution">
    <text evidence="2">The sequence shown here is derived from an EMBL/GenBank/DDBJ whole genome shotgun (WGS) entry which is preliminary data.</text>
</comment>
<dbReference type="Proteomes" id="UP001157974">
    <property type="component" value="Unassembled WGS sequence"/>
</dbReference>
<evidence type="ECO:0008006" key="4">
    <source>
        <dbReference type="Google" id="ProtNLM"/>
    </source>
</evidence>
<evidence type="ECO:0000313" key="2">
    <source>
        <dbReference type="EMBL" id="KAJ8909190.1"/>
    </source>
</evidence>
<accession>A0AAV8V3F3</accession>
<dbReference type="InterPro" id="IPR050667">
    <property type="entry name" value="PPR-containing_protein"/>
</dbReference>
<keyword evidence="3" id="KW-1185">Reference proteome</keyword>
<name>A0AAV8V3F3_9RHOD</name>
<proteinExistence type="predicted"/>
<reference evidence="2 3" key="1">
    <citation type="journal article" date="2023" name="Nat. Commun.">
        <title>Origin of minicircular mitochondrial genomes in red algae.</title>
        <authorList>
            <person name="Lee Y."/>
            <person name="Cho C.H."/>
            <person name="Lee Y.M."/>
            <person name="Park S.I."/>
            <person name="Yang J.H."/>
            <person name="West J.A."/>
            <person name="Bhattacharya D."/>
            <person name="Yoon H.S."/>
        </authorList>
    </citation>
    <scope>NUCLEOTIDE SEQUENCE [LARGE SCALE GENOMIC DNA]</scope>
    <source>
        <strain evidence="2 3">CCMP1338</strain>
        <tissue evidence="2">Whole cell</tissue>
    </source>
</reference>
<evidence type="ECO:0000313" key="3">
    <source>
        <dbReference type="Proteomes" id="UP001157974"/>
    </source>
</evidence>
<keyword evidence="1" id="KW-0677">Repeat</keyword>
<dbReference type="PANTHER" id="PTHR47939">
    <property type="entry name" value="MEMBRANE-ASSOCIATED SALT-INDUCIBLE PROTEIN-LIKE"/>
    <property type="match status" value="1"/>
</dbReference>